<dbReference type="STRING" id="1220589.CD32_17125"/>
<name>A0A0A3IID8_9BACI</name>
<proteinExistence type="inferred from homology"/>
<dbReference type="GO" id="GO:0015385">
    <property type="term" value="F:sodium:proton antiporter activity"/>
    <property type="evidence" value="ECO:0007669"/>
    <property type="project" value="TreeGrafter"/>
</dbReference>
<keyword evidence="3 8" id="KW-0813">Transport</keyword>
<dbReference type="PANTHER" id="PTHR34702">
    <property type="entry name" value="NA(+)/H(+) ANTIPORTER SUBUNIT F1"/>
    <property type="match status" value="1"/>
</dbReference>
<keyword evidence="6 9" id="KW-1133">Transmembrane helix</keyword>
<evidence type="ECO:0000256" key="1">
    <source>
        <dbReference type="ARBA" id="ARBA00004651"/>
    </source>
</evidence>
<keyword evidence="11" id="KW-1185">Reference proteome</keyword>
<dbReference type="eggNOG" id="COG2212">
    <property type="taxonomic scope" value="Bacteria"/>
</dbReference>
<evidence type="ECO:0000256" key="6">
    <source>
        <dbReference type="ARBA" id="ARBA00022989"/>
    </source>
</evidence>
<evidence type="ECO:0000256" key="2">
    <source>
        <dbReference type="ARBA" id="ARBA00009212"/>
    </source>
</evidence>
<comment type="similarity">
    <text evidence="2 8">Belongs to the CPA3 antiporters (TC 2.A.63) subunit F family.</text>
</comment>
<feature type="transmembrane region" description="Helical" evidence="9">
    <location>
        <begin position="58"/>
        <end position="77"/>
    </location>
</feature>
<comment type="caution">
    <text evidence="10">The sequence shown here is derived from an EMBL/GenBank/DDBJ whole genome shotgun (WGS) entry which is preliminary data.</text>
</comment>
<evidence type="ECO:0000256" key="7">
    <source>
        <dbReference type="ARBA" id="ARBA00023136"/>
    </source>
</evidence>
<dbReference type="AlphaFoldDB" id="A0A0A3IID8"/>
<keyword evidence="4 8" id="KW-1003">Cell membrane</keyword>
<dbReference type="Pfam" id="PF04066">
    <property type="entry name" value="MrpF_PhaF"/>
    <property type="match status" value="1"/>
</dbReference>
<comment type="subcellular location">
    <subcellularLocation>
        <location evidence="1 8">Cell membrane</location>
        <topology evidence="1 8">Multi-pass membrane protein</topology>
    </subcellularLocation>
</comment>
<accession>A0A0A3IID8</accession>
<gene>
    <name evidence="10" type="ORF">CD32_17125</name>
</gene>
<protein>
    <submittedName>
        <fullName evidence="10">Monovalent cation/H+ antiporter subunit F</fullName>
    </submittedName>
</protein>
<feature type="transmembrane region" description="Helical" evidence="9">
    <location>
        <begin position="6"/>
        <end position="24"/>
    </location>
</feature>
<keyword evidence="8" id="KW-0050">Antiport</keyword>
<keyword evidence="8" id="KW-0406">Ion transport</keyword>
<evidence type="ECO:0000256" key="3">
    <source>
        <dbReference type="ARBA" id="ARBA00022448"/>
    </source>
</evidence>
<evidence type="ECO:0000313" key="11">
    <source>
        <dbReference type="Proteomes" id="UP000030437"/>
    </source>
</evidence>
<reference evidence="10 11" key="1">
    <citation type="submission" date="2014-02" db="EMBL/GenBank/DDBJ databases">
        <title>Draft genome sequence of Lysinibacillus odysseyi NBRC 100172.</title>
        <authorList>
            <person name="Zhang F."/>
            <person name="Wang G."/>
            <person name="Zhang L."/>
        </authorList>
    </citation>
    <scope>NUCLEOTIDE SEQUENCE [LARGE SCALE GENOMIC DNA]</scope>
    <source>
        <strain evidence="10 11">NBRC 100172</strain>
    </source>
</reference>
<dbReference type="PIRSF" id="PIRSF028784">
    <property type="entry name" value="MrpF"/>
    <property type="match status" value="1"/>
</dbReference>
<evidence type="ECO:0000313" key="10">
    <source>
        <dbReference type="EMBL" id="KGR82588.1"/>
    </source>
</evidence>
<dbReference type="InterPro" id="IPR007208">
    <property type="entry name" value="MrpF/PhaF-like"/>
</dbReference>
<dbReference type="OrthoDB" id="9799958at2"/>
<keyword evidence="5 9" id="KW-0812">Transmembrane</keyword>
<dbReference type="RefSeq" id="WP_036156901.1">
    <property type="nucleotide sequence ID" value="NZ_AVCX01000002.1"/>
</dbReference>
<feature type="transmembrane region" description="Helical" evidence="9">
    <location>
        <begin position="33"/>
        <end position="52"/>
    </location>
</feature>
<keyword evidence="7 8" id="KW-0472">Membrane</keyword>
<dbReference type="GO" id="GO:0005886">
    <property type="term" value="C:plasma membrane"/>
    <property type="evidence" value="ECO:0007669"/>
    <property type="project" value="UniProtKB-SubCell"/>
</dbReference>
<evidence type="ECO:0000256" key="5">
    <source>
        <dbReference type="ARBA" id="ARBA00022692"/>
    </source>
</evidence>
<dbReference type="Proteomes" id="UP000030437">
    <property type="component" value="Unassembled WGS sequence"/>
</dbReference>
<dbReference type="PANTHER" id="PTHR34702:SF1">
    <property type="entry name" value="NA(+)_H(+) ANTIPORTER SUBUNIT F"/>
    <property type="match status" value="1"/>
</dbReference>
<evidence type="ECO:0000256" key="9">
    <source>
        <dbReference type="SAM" id="Phobius"/>
    </source>
</evidence>
<evidence type="ECO:0000256" key="4">
    <source>
        <dbReference type="ARBA" id="ARBA00022475"/>
    </source>
</evidence>
<organism evidence="10 11">
    <name type="scientific">Lysinibacillus odysseyi 34hs-1 = NBRC 100172</name>
    <dbReference type="NCBI Taxonomy" id="1220589"/>
    <lineage>
        <taxon>Bacteria</taxon>
        <taxon>Bacillati</taxon>
        <taxon>Bacillota</taxon>
        <taxon>Bacilli</taxon>
        <taxon>Bacillales</taxon>
        <taxon>Bacillaceae</taxon>
        <taxon>Lysinibacillus</taxon>
    </lineage>
</organism>
<sequence length="93" mass="10376">MTYFIWGSIVLITLSMIVIIYRLVKGPDASDRVISLDTIGVCLISLVGLFSIMVETSFFLEIILLLAILSFIGTVAFSKFIEKGDIIERDNSR</sequence>
<dbReference type="EMBL" id="JPVP01000059">
    <property type="protein sequence ID" value="KGR82588.1"/>
    <property type="molecule type" value="Genomic_DNA"/>
</dbReference>
<evidence type="ECO:0000256" key="8">
    <source>
        <dbReference type="PIRNR" id="PIRNR028784"/>
    </source>
</evidence>
<dbReference type="NCBIfam" id="NF009248">
    <property type="entry name" value="PRK12600.1"/>
    <property type="match status" value="1"/>
</dbReference>